<protein>
    <submittedName>
        <fullName evidence="1">Uncharacterized protein</fullName>
    </submittedName>
</protein>
<evidence type="ECO:0000313" key="2">
    <source>
        <dbReference type="Proteomes" id="UP001233999"/>
    </source>
</evidence>
<reference evidence="1" key="2">
    <citation type="submission" date="2023-05" db="EMBL/GenBank/DDBJ databases">
        <authorList>
            <person name="Fouks B."/>
        </authorList>
    </citation>
    <scope>NUCLEOTIDE SEQUENCE</scope>
    <source>
        <strain evidence="1">Stay&amp;Tobe</strain>
        <tissue evidence="1">Testes</tissue>
    </source>
</reference>
<organism evidence="1 2">
    <name type="scientific">Diploptera punctata</name>
    <name type="common">Pacific beetle cockroach</name>
    <dbReference type="NCBI Taxonomy" id="6984"/>
    <lineage>
        <taxon>Eukaryota</taxon>
        <taxon>Metazoa</taxon>
        <taxon>Ecdysozoa</taxon>
        <taxon>Arthropoda</taxon>
        <taxon>Hexapoda</taxon>
        <taxon>Insecta</taxon>
        <taxon>Pterygota</taxon>
        <taxon>Neoptera</taxon>
        <taxon>Polyneoptera</taxon>
        <taxon>Dictyoptera</taxon>
        <taxon>Blattodea</taxon>
        <taxon>Blaberoidea</taxon>
        <taxon>Blaberidae</taxon>
        <taxon>Diplopterinae</taxon>
        <taxon>Diploptera</taxon>
    </lineage>
</organism>
<name>A0AAD7ZR98_DIPPU</name>
<proteinExistence type="predicted"/>
<evidence type="ECO:0000313" key="1">
    <source>
        <dbReference type="EMBL" id="KAJ9584702.1"/>
    </source>
</evidence>
<sequence>ANCFHGGYVGIDNDPRPGKPRIPTDERSVKLVAEALEGHSRVKEVPVTSVFSILTQ</sequence>
<feature type="non-terminal residue" evidence="1">
    <location>
        <position position="1"/>
    </location>
</feature>
<gene>
    <name evidence="1" type="ORF">L9F63_020963</name>
</gene>
<dbReference type="AlphaFoldDB" id="A0AAD7ZR98"/>
<dbReference type="Proteomes" id="UP001233999">
    <property type="component" value="Unassembled WGS sequence"/>
</dbReference>
<dbReference type="EMBL" id="JASPKZ010007372">
    <property type="protein sequence ID" value="KAJ9584702.1"/>
    <property type="molecule type" value="Genomic_DNA"/>
</dbReference>
<reference evidence="1" key="1">
    <citation type="journal article" date="2023" name="IScience">
        <title>Live-bearing cockroach genome reveals convergent evolutionary mechanisms linked to viviparity in insects and beyond.</title>
        <authorList>
            <person name="Fouks B."/>
            <person name="Harrison M.C."/>
            <person name="Mikhailova A.A."/>
            <person name="Marchal E."/>
            <person name="English S."/>
            <person name="Carruthers M."/>
            <person name="Jennings E.C."/>
            <person name="Chiamaka E.L."/>
            <person name="Frigard R.A."/>
            <person name="Pippel M."/>
            <person name="Attardo G.M."/>
            <person name="Benoit J.B."/>
            <person name="Bornberg-Bauer E."/>
            <person name="Tobe S.S."/>
        </authorList>
    </citation>
    <scope>NUCLEOTIDE SEQUENCE</scope>
    <source>
        <strain evidence="1">Stay&amp;Tobe</strain>
    </source>
</reference>
<keyword evidence="2" id="KW-1185">Reference proteome</keyword>
<comment type="caution">
    <text evidence="1">The sequence shown here is derived from an EMBL/GenBank/DDBJ whole genome shotgun (WGS) entry which is preliminary data.</text>
</comment>
<accession>A0AAD7ZR98</accession>